<sequence length="674" mass="70964">MLQSGLLRCCLVIALGTIGIWAGNEDVQGGERVVGIPPSLSSSPRAAQQVPRDGEPLLWNNFEHVVVRKDDTIERLIIERIPDSTTRSPKARAAPALTTPQPTAPPQKRQDDGQIQALSEQLRSLSQSATQAISSVSSSASSAMSLVSQSAQSLRQSADQAVQSANQNADNANRQLSQTQSSASSALSAASARASDDLSRSLSSMSSRISSLSASAASSAGSAISAARAEASSSAANAVNIAASQIQEARADASGIRGDANSIVTQVQSNSVSGTNVAIIVTVSVVGTAILTAIASYFIVRYRRKKRRDREGIASPVINTSNEKQYEKPIAVRGTTPGSPRFTPFGGGTGYPMDKFKLPDLTLSPFLRKKTNEDGRSSIGFARSDFNSPLSGGSNNNADVYGVSPTSFRLQKKENSIKSATSVRIIRVGSNAKGKAKAQEEDQRALLSPILSPAPPLPVQTLAPPIQPEPVVIPSFPSPPLSPSPSRPQSQPQQQLQRKPIEPPSPVETAIAAPPPAAIATRSPRTSVASSYSRPPSSVNPPRRTATNTQSRLRFRDSSDVESAEPSPMPVVRTATATMTSMRNTNTASLRMGAQQTGRPKNAGPASFATFPRIRDSPPRGSAAEAIMNRSRGLSGVAVKLKEEEERRRRDDEAEAGAGAGDTASKGPDWPFGS</sequence>
<protein>
    <submittedName>
        <fullName evidence="1">Uncharacterized protein</fullName>
    </submittedName>
</protein>
<reference evidence="1 2" key="1">
    <citation type="journal article" date="2022" name="New Phytol.">
        <title>Ecological generalism drives hyperdiversity of secondary metabolite gene clusters in xylarialean endophytes.</title>
        <authorList>
            <person name="Franco M.E.E."/>
            <person name="Wisecaver J.H."/>
            <person name="Arnold A.E."/>
            <person name="Ju Y.M."/>
            <person name="Slot J.C."/>
            <person name="Ahrendt S."/>
            <person name="Moore L.P."/>
            <person name="Eastman K.E."/>
            <person name="Scott K."/>
            <person name="Konkel Z."/>
            <person name="Mondo S.J."/>
            <person name="Kuo A."/>
            <person name="Hayes R.D."/>
            <person name="Haridas S."/>
            <person name="Andreopoulos B."/>
            <person name="Riley R."/>
            <person name="LaButti K."/>
            <person name="Pangilinan J."/>
            <person name="Lipzen A."/>
            <person name="Amirebrahimi M."/>
            <person name="Yan J."/>
            <person name="Adam C."/>
            <person name="Keymanesh K."/>
            <person name="Ng V."/>
            <person name="Louie K."/>
            <person name="Northen T."/>
            <person name="Drula E."/>
            <person name="Henrissat B."/>
            <person name="Hsieh H.M."/>
            <person name="Youens-Clark K."/>
            <person name="Lutzoni F."/>
            <person name="Miadlikowska J."/>
            <person name="Eastwood D.C."/>
            <person name="Hamelin R.C."/>
            <person name="Grigoriev I.V."/>
            <person name="U'Ren J.M."/>
        </authorList>
    </citation>
    <scope>NUCLEOTIDE SEQUENCE [LARGE SCALE GENOMIC DNA]</scope>
    <source>
        <strain evidence="1 2">ER1909</strain>
    </source>
</reference>
<accession>A0ACC0DJ98</accession>
<gene>
    <name evidence="1" type="ORF">F4821DRAFT_111885</name>
</gene>
<evidence type="ECO:0000313" key="2">
    <source>
        <dbReference type="Proteomes" id="UP001497680"/>
    </source>
</evidence>
<keyword evidence="2" id="KW-1185">Reference proteome</keyword>
<proteinExistence type="predicted"/>
<comment type="caution">
    <text evidence="1">The sequence shown here is derived from an EMBL/GenBank/DDBJ whole genome shotgun (WGS) entry which is preliminary data.</text>
</comment>
<dbReference type="EMBL" id="MU394282">
    <property type="protein sequence ID" value="KAI6092831.1"/>
    <property type="molecule type" value="Genomic_DNA"/>
</dbReference>
<dbReference type="Proteomes" id="UP001497680">
    <property type="component" value="Unassembled WGS sequence"/>
</dbReference>
<name>A0ACC0DJ98_9PEZI</name>
<organism evidence="1 2">
    <name type="scientific">Hypoxylon rubiginosum</name>
    <dbReference type="NCBI Taxonomy" id="110542"/>
    <lineage>
        <taxon>Eukaryota</taxon>
        <taxon>Fungi</taxon>
        <taxon>Dikarya</taxon>
        <taxon>Ascomycota</taxon>
        <taxon>Pezizomycotina</taxon>
        <taxon>Sordariomycetes</taxon>
        <taxon>Xylariomycetidae</taxon>
        <taxon>Xylariales</taxon>
        <taxon>Hypoxylaceae</taxon>
        <taxon>Hypoxylon</taxon>
    </lineage>
</organism>
<evidence type="ECO:0000313" key="1">
    <source>
        <dbReference type="EMBL" id="KAI6092831.1"/>
    </source>
</evidence>